<reference evidence="2" key="1">
    <citation type="journal article" date="2019" name="Int. J. Syst. Evol. Microbiol.">
        <title>The Global Catalogue of Microorganisms (GCM) 10K type strain sequencing project: providing services to taxonomists for standard genome sequencing and annotation.</title>
        <authorList>
            <consortium name="The Broad Institute Genomics Platform"/>
            <consortium name="The Broad Institute Genome Sequencing Center for Infectious Disease"/>
            <person name="Wu L."/>
            <person name="Ma J."/>
        </authorList>
    </citation>
    <scope>NUCLEOTIDE SEQUENCE [LARGE SCALE GENOMIC DNA]</scope>
    <source>
        <strain evidence="2">JCM 3399</strain>
    </source>
</reference>
<dbReference type="Gene3D" id="3.10.450.50">
    <property type="match status" value="1"/>
</dbReference>
<dbReference type="Proteomes" id="UP000654471">
    <property type="component" value="Unassembled WGS sequence"/>
</dbReference>
<sequence length="74" mass="8414">MESRLLRADTGRIVIRVGRRPVLIVADPSGRGRITRNGRDVTSRFAHFFTLRDGRIVRLQQTSDTLPIARALEE</sequence>
<evidence type="ECO:0000313" key="1">
    <source>
        <dbReference type="EMBL" id="GGU96674.1"/>
    </source>
</evidence>
<organism evidence="1 2">
    <name type="scientific">Streptomyces albospinus</name>
    <dbReference type="NCBI Taxonomy" id="285515"/>
    <lineage>
        <taxon>Bacteria</taxon>
        <taxon>Bacillati</taxon>
        <taxon>Actinomycetota</taxon>
        <taxon>Actinomycetes</taxon>
        <taxon>Kitasatosporales</taxon>
        <taxon>Streptomycetaceae</taxon>
        <taxon>Streptomyces</taxon>
    </lineage>
</organism>
<dbReference type="EMBL" id="BMRP01000053">
    <property type="protein sequence ID" value="GGU96674.1"/>
    <property type="molecule type" value="Genomic_DNA"/>
</dbReference>
<keyword evidence="2" id="KW-1185">Reference proteome</keyword>
<evidence type="ECO:0000313" key="2">
    <source>
        <dbReference type="Proteomes" id="UP000654471"/>
    </source>
</evidence>
<comment type="caution">
    <text evidence="1">The sequence shown here is derived from an EMBL/GenBank/DDBJ whole genome shotgun (WGS) entry which is preliminary data.</text>
</comment>
<accession>A0ABQ2VMH0</accession>
<gene>
    <name evidence="1" type="ORF">GCM10010211_74990</name>
</gene>
<proteinExistence type="predicted"/>
<name>A0ABQ2VMH0_9ACTN</name>
<protein>
    <submittedName>
        <fullName evidence="1">Uncharacterized protein</fullName>
    </submittedName>
</protein>
<dbReference type="RefSeq" id="WP_189307798.1">
    <property type="nucleotide sequence ID" value="NZ_BMRP01000053.1"/>
</dbReference>
<dbReference type="SUPFAM" id="SSF54427">
    <property type="entry name" value="NTF2-like"/>
    <property type="match status" value="1"/>
</dbReference>
<dbReference type="InterPro" id="IPR032710">
    <property type="entry name" value="NTF2-like_dom_sf"/>
</dbReference>